<reference evidence="1" key="1">
    <citation type="journal article" date="2021" name="Proc. Natl. Acad. Sci. U.S.A.">
        <title>A Catalog of Tens of Thousands of Viruses from Human Metagenomes Reveals Hidden Associations with Chronic Diseases.</title>
        <authorList>
            <person name="Tisza M.J."/>
            <person name="Buck C.B."/>
        </authorList>
    </citation>
    <scope>NUCLEOTIDE SEQUENCE</scope>
    <source>
        <strain evidence="1">CtFYw8</strain>
    </source>
</reference>
<accession>A0A8S5PDK6</accession>
<evidence type="ECO:0000313" key="1">
    <source>
        <dbReference type="EMBL" id="DAE04685.1"/>
    </source>
</evidence>
<proteinExistence type="predicted"/>
<dbReference type="EMBL" id="BK015392">
    <property type="protein sequence ID" value="DAE04685.1"/>
    <property type="molecule type" value="Genomic_DNA"/>
</dbReference>
<organism evidence="1">
    <name type="scientific">Myoviridae sp. ctFYw8</name>
    <dbReference type="NCBI Taxonomy" id="2825069"/>
    <lineage>
        <taxon>Viruses</taxon>
        <taxon>Duplodnaviria</taxon>
        <taxon>Heunggongvirae</taxon>
        <taxon>Uroviricota</taxon>
        <taxon>Caudoviricetes</taxon>
    </lineage>
</organism>
<name>A0A8S5PDK6_9CAUD</name>
<sequence length="30" mass="3659">MTFQAGRRTAKKWGKCTFRFENLYKSFSRL</sequence>
<protein>
    <submittedName>
        <fullName evidence="1">Uncharacterized protein</fullName>
    </submittedName>
</protein>